<feature type="region of interest" description="Disordered" evidence="2">
    <location>
        <begin position="704"/>
        <end position="761"/>
    </location>
</feature>
<sequence>MPTKHGQYDSITEDPYDPCIPLYNEVAFQHGIHFEAKYIGSMEMFRPASRIEIVAAMRRVRYEFKARGISKKKVDLIISVDGIKVIMQNRKKKHNGAWDESECLVMFHPIYRAQSEISEAVKCCYHARIFRIFYVSHDSQDLQIFSYIARDGVNNTFKCNVFKCSKKMTTDASRFYYLRLMSKRRSSADAGSIKLSKPKFAQWSKDALERTPVLDEDPELESQAIRIVRTIGQAFEVCHKINTEQSDEVEEEEEADDEGSREPAAAGPSGQAPVVEPTTADKAPLIMRNLNSAPSSVAEEPLVKFDIPEPSQSSRVPQADKEKPETSGILKTVEKAPLAHPPPKHRTSMTSEIGIAAAAGTSLSAAPAEQSSSSASSGAMKYGLPGSSAGASDKSPSMASIPSSNIPVVPPAASTQQQPIRMMPGQQAAFSGLPVAVAGPSQMPTEGGIPGAVVCAPQVSVAQQQPGFPYSQTWSGALPAQTAWSQYNSMGRESSDLLSPLSPTSSVRGMFPFNITSPPSYMYSGSVPPVQQLFASPAGFFSPERISSPMPLSAAPCVPDPGASSTSQPTTLGRAMENFNLTVLRAQLDQAQQQAQVAIAQVNLLREQLSVETTARLESQSRTQQLLLANKELIEQVHSLVSRLQMLETRIVGASTNPNIPTLLKSAPSEQEGAAILPTSSALQKSIIDTAAVVRQQLQQQQQSQLANKLKRDERAPAADASNLKNEPIGSTAPKSSRLGQANVVTSGTETSDTATSDYSSSELDIATKYAAALNAMAQQYAERGIASPVKYGSKKELNVYVSPSVSKYGERQSPPVATGRRTGPVPVSKLARAVTVSSFDQRLKGLPKTSIERFESIPSGARATGAHASVTELKELPKETPAEKVAVESSSSPVRFGGSTLRTAGGAKVASTTESPSAGHVNKARHPLKLVKKQITSDNLLLSRKLDPSLLAALGNRLPVVENHIGSGRTENESRLTALLGGPKVVPPLAIEELRKQSVHKAPIHAFTQKQRLSDPSVISSTTSDQNHGNKGGGGDQTAQAAQASAHGNR</sequence>
<feature type="compositionally biased region" description="Polar residues" evidence="2">
    <location>
        <begin position="1018"/>
        <end position="1030"/>
    </location>
</feature>
<feature type="region of interest" description="Disordered" evidence="2">
    <location>
        <begin position="386"/>
        <end position="417"/>
    </location>
</feature>
<evidence type="ECO:0000313" key="4">
    <source>
        <dbReference type="EMBL" id="KFD62266.1"/>
    </source>
</evidence>
<feature type="compositionally biased region" description="Low complexity" evidence="2">
    <location>
        <begin position="399"/>
        <end position="414"/>
    </location>
</feature>
<dbReference type="CDD" id="cd01270">
    <property type="entry name" value="PTB_CAPON-like"/>
    <property type="match status" value="1"/>
</dbReference>
<dbReference type="SMART" id="SM00462">
    <property type="entry name" value="PTB"/>
    <property type="match status" value="1"/>
</dbReference>
<dbReference type="PANTHER" id="PTHR11232:SF17">
    <property type="entry name" value="CAPON-LIKE PROTEIN"/>
    <property type="match status" value="1"/>
</dbReference>
<dbReference type="Gene3D" id="2.30.29.30">
    <property type="entry name" value="Pleckstrin-homology domain (PH domain)/Phosphotyrosine-binding domain (PTB)"/>
    <property type="match status" value="1"/>
</dbReference>
<dbReference type="EMBL" id="KL367599">
    <property type="protein sequence ID" value="KFD62266.1"/>
    <property type="molecule type" value="Genomic_DNA"/>
</dbReference>
<proteinExistence type="predicted"/>
<dbReference type="InterPro" id="IPR006020">
    <property type="entry name" value="PTB/PI_dom"/>
</dbReference>
<dbReference type="Pfam" id="PF00640">
    <property type="entry name" value="PID"/>
    <property type="match status" value="1"/>
</dbReference>
<dbReference type="InterPro" id="IPR051133">
    <property type="entry name" value="Adapter_Engulfment-Domain"/>
</dbReference>
<feature type="coiled-coil region" evidence="1">
    <location>
        <begin position="581"/>
        <end position="650"/>
    </location>
</feature>
<accession>A0A085MYH0</accession>
<feature type="compositionally biased region" description="Polar residues" evidence="2">
    <location>
        <begin position="733"/>
        <end position="748"/>
    </location>
</feature>
<dbReference type="GO" id="GO:0050998">
    <property type="term" value="F:nitric-oxide synthase binding"/>
    <property type="evidence" value="ECO:0007669"/>
    <property type="project" value="TreeGrafter"/>
</dbReference>
<keyword evidence="1" id="KW-0175">Coiled coil</keyword>
<organism evidence="4">
    <name type="scientific">Trichuris suis</name>
    <name type="common">pig whipworm</name>
    <dbReference type="NCBI Taxonomy" id="68888"/>
    <lineage>
        <taxon>Eukaryota</taxon>
        <taxon>Metazoa</taxon>
        <taxon>Ecdysozoa</taxon>
        <taxon>Nematoda</taxon>
        <taxon>Enoplea</taxon>
        <taxon>Dorylaimia</taxon>
        <taxon>Trichinellida</taxon>
        <taxon>Trichuridae</taxon>
        <taxon>Trichuris</taxon>
    </lineage>
</organism>
<feature type="region of interest" description="Disordered" evidence="2">
    <location>
        <begin position="877"/>
        <end position="922"/>
    </location>
</feature>
<dbReference type="SUPFAM" id="SSF50729">
    <property type="entry name" value="PH domain-like"/>
    <property type="match status" value="1"/>
</dbReference>
<dbReference type="PROSITE" id="PS01179">
    <property type="entry name" value="PID"/>
    <property type="match status" value="1"/>
</dbReference>
<protein>
    <recommendedName>
        <fullName evidence="3">PID domain-containing protein</fullName>
    </recommendedName>
</protein>
<reference evidence="4" key="1">
    <citation type="journal article" date="2014" name="Nat. Genet.">
        <title>Genome and transcriptome of the porcine whipworm Trichuris suis.</title>
        <authorList>
            <person name="Jex A.R."/>
            <person name="Nejsum P."/>
            <person name="Schwarz E.M."/>
            <person name="Hu L."/>
            <person name="Young N.D."/>
            <person name="Hall R.S."/>
            <person name="Korhonen P.K."/>
            <person name="Liao S."/>
            <person name="Thamsborg S."/>
            <person name="Xia J."/>
            <person name="Xu P."/>
            <person name="Wang S."/>
            <person name="Scheerlinck J.P."/>
            <person name="Hofmann A."/>
            <person name="Sternberg P.W."/>
            <person name="Wang J."/>
            <person name="Gasser R.B."/>
        </authorList>
    </citation>
    <scope>NUCLEOTIDE SEQUENCE [LARGE SCALE GENOMIC DNA]</scope>
    <source>
        <strain evidence="4">DCEP-RM93F</strain>
    </source>
</reference>
<feature type="compositionally biased region" description="Basic and acidic residues" evidence="2">
    <location>
        <begin position="877"/>
        <end position="887"/>
    </location>
</feature>
<feature type="compositionally biased region" description="Low complexity" evidence="2">
    <location>
        <begin position="1038"/>
        <end position="1051"/>
    </location>
</feature>
<dbReference type="AlphaFoldDB" id="A0A085MYH0"/>
<dbReference type="PANTHER" id="PTHR11232">
    <property type="entry name" value="PHOSPHOTYROSINE INTERACTION DOMAIN-CONTAINING FAMILY MEMBER"/>
    <property type="match status" value="1"/>
</dbReference>
<feature type="compositionally biased region" description="Low complexity" evidence="2">
    <location>
        <begin position="749"/>
        <end position="761"/>
    </location>
</feature>
<dbReference type="Proteomes" id="UP000030758">
    <property type="component" value="Unassembled WGS sequence"/>
</dbReference>
<feature type="domain" description="PID" evidence="3">
    <location>
        <begin position="31"/>
        <end position="86"/>
    </location>
</feature>
<evidence type="ECO:0000259" key="3">
    <source>
        <dbReference type="PROSITE" id="PS01179"/>
    </source>
</evidence>
<gene>
    <name evidence="4" type="ORF">M514_10477</name>
</gene>
<feature type="region of interest" description="Disordered" evidence="2">
    <location>
        <begin position="1007"/>
        <end position="1051"/>
    </location>
</feature>
<feature type="region of interest" description="Disordered" evidence="2">
    <location>
        <begin position="295"/>
        <end position="348"/>
    </location>
</feature>
<name>A0A085MYH0_9BILA</name>
<evidence type="ECO:0000256" key="2">
    <source>
        <dbReference type="SAM" id="MobiDB-lite"/>
    </source>
</evidence>
<feature type="region of interest" description="Disordered" evidence="2">
    <location>
        <begin position="242"/>
        <end position="276"/>
    </location>
</feature>
<dbReference type="InterPro" id="IPR011993">
    <property type="entry name" value="PH-like_dom_sf"/>
</dbReference>
<feature type="compositionally biased region" description="Acidic residues" evidence="2">
    <location>
        <begin position="245"/>
        <end position="259"/>
    </location>
</feature>
<evidence type="ECO:0000256" key="1">
    <source>
        <dbReference type="SAM" id="Coils"/>
    </source>
</evidence>